<gene>
    <name evidence="17" type="primary">STAT2</name>
</gene>
<dbReference type="Pfam" id="PF01017">
    <property type="entry name" value="STAT_alpha"/>
    <property type="match status" value="1"/>
</dbReference>
<dbReference type="Proteomes" id="UP000694414">
    <property type="component" value="Unplaced"/>
</dbReference>
<dbReference type="InterPro" id="IPR000980">
    <property type="entry name" value="SH2"/>
</dbReference>
<accession>A0A8C9ARN3</accession>
<keyword evidence="18" id="KW-1185">Reference proteome</keyword>
<dbReference type="Gene3D" id="1.10.238.10">
    <property type="entry name" value="EF-hand"/>
    <property type="match status" value="1"/>
</dbReference>
<dbReference type="SUPFAM" id="SSF48092">
    <property type="entry name" value="Transcription factor STAT-4 N-domain"/>
    <property type="match status" value="1"/>
</dbReference>
<dbReference type="Pfam" id="PF00017">
    <property type="entry name" value="SH2"/>
    <property type="match status" value="1"/>
</dbReference>
<dbReference type="FunFam" id="1.10.532.10:FF:000003">
    <property type="entry name" value="Signal transducer and activator of transcription"/>
    <property type="match status" value="1"/>
</dbReference>
<dbReference type="CDD" id="cd10373">
    <property type="entry name" value="SH2_STAT2"/>
    <property type="match status" value="1"/>
</dbReference>
<dbReference type="GO" id="GO:0044389">
    <property type="term" value="F:ubiquitin-like protein ligase binding"/>
    <property type="evidence" value="ECO:0007669"/>
    <property type="project" value="Ensembl"/>
</dbReference>
<sequence length="855" mass="98465">MAQWEMLQNLDSPFQDQLHQLYSHSLLPVDIRQYLAVWIEDQNWQEAVLGNDDSKANMLFFHFLDQLNYECGRCSQDRELLLLYHNLRKFYRDIQAFSQGPTQLAEMMFNLLLDEKRILIQAQRAQLEQSNPVLEAPMQSQQHEIESRILDLRAMMEKLVKSISELKDQQDVFSFRYKTQIKGKTSSLDPHQTRQQQRLQETLNELDKKRKEVLDASKALLGRSTTLIELLLPKLEEWKVQQQKACIGAPPDNRLEQLEKWFTAGAKLLFHQRQLLKELKGLSNLVSYKGDPLTKVDLLKAQVTELLQRLLHRAFVVENQPCMPQTPHRPLIIKTGSKFTVRTRLLVRLQEGNESLTVEVSVDSFRKFNILTSNKKTLTPEKGQSQGLIWDFGYLTLVEQRSGGSGKGSNKGPLGVTEELHIISFTVKYTYQGLKEELKTDTLPVVIISNMNQLSIAWASVLWFNLLSPNPQAALLPPLQNQQFFSSPPKAPWSLLGPALSWQFSSYIGRGLDPEQLSMLRNKLFGQNSRTEDTLLSWADFTKRESPPGKLPFWTWLDKILELVHDHLKDLWNDGRIMGFVSRSQERRLLKKTISGTFLLRFSESSEGGITCSWVEHQDDDKVLICSVQPYTKEVLQSLPLTEIIRHYQLLTEENIPENPLRFLYPRIPRDEAFGCYYQEKVNLQERRKYLKHRLIVVSNRQVDELQQPIELQLEPELESLDQEPGLVPEPKPELGLGLELEPLLKAGLHLEPPTLELVLEPKLEPVPEPTLCLASQRLPEPNLTPISQPVPEPDLPRDLRHLNTEEMESKNCIKIEEIMPNGDPLLSGQNTVDEAYVSRPSHFYTDGPLIPSDY</sequence>
<evidence type="ECO:0000259" key="16">
    <source>
        <dbReference type="PROSITE" id="PS50001"/>
    </source>
</evidence>
<comment type="similarity">
    <text evidence="3 14">Belongs to the transcription factor STAT family.</text>
</comment>
<keyword evidence="10 14" id="KW-0804">Transcription</keyword>
<evidence type="ECO:0000256" key="15">
    <source>
        <dbReference type="SAM" id="Coils"/>
    </source>
</evidence>
<reference evidence="17" key="1">
    <citation type="submission" date="2025-08" db="UniProtKB">
        <authorList>
            <consortium name="Ensembl"/>
        </authorList>
    </citation>
    <scope>IDENTIFICATION</scope>
</reference>
<dbReference type="GO" id="GO:0070721">
    <property type="term" value="C:ISGF3 complex"/>
    <property type="evidence" value="ECO:0007669"/>
    <property type="project" value="Ensembl"/>
</dbReference>
<dbReference type="InterPro" id="IPR012345">
    <property type="entry name" value="STAT_TF_DNA-bd_N"/>
</dbReference>
<evidence type="ECO:0000256" key="11">
    <source>
        <dbReference type="ARBA" id="ARBA00023242"/>
    </source>
</evidence>
<dbReference type="GO" id="GO:0005886">
    <property type="term" value="C:plasma membrane"/>
    <property type="evidence" value="ECO:0007669"/>
    <property type="project" value="Ensembl"/>
</dbReference>
<dbReference type="SMART" id="SM00964">
    <property type="entry name" value="STAT_int"/>
    <property type="match status" value="1"/>
</dbReference>
<evidence type="ECO:0000256" key="3">
    <source>
        <dbReference type="ARBA" id="ARBA00005586"/>
    </source>
</evidence>
<dbReference type="InterPro" id="IPR001217">
    <property type="entry name" value="STAT"/>
</dbReference>
<dbReference type="SMART" id="SM00252">
    <property type="entry name" value="SH2"/>
    <property type="match status" value="1"/>
</dbReference>
<dbReference type="Gene3D" id="3.30.505.10">
    <property type="entry name" value="SH2 domain"/>
    <property type="match status" value="1"/>
</dbReference>
<dbReference type="Pfam" id="PF21354">
    <property type="entry name" value="STAT_linker"/>
    <property type="match status" value="1"/>
</dbReference>
<dbReference type="InterPro" id="IPR013799">
    <property type="entry name" value="STAT_TF_prot_interaction"/>
</dbReference>
<dbReference type="InterPro" id="IPR036860">
    <property type="entry name" value="SH2_dom_sf"/>
</dbReference>
<keyword evidence="4 14" id="KW-0963">Cytoplasm</keyword>
<dbReference type="SUPFAM" id="SSF55550">
    <property type="entry name" value="SH2 domain"/>
    <property type="match status" value="1"/>
</dbReference>
<evidence type="ECO:0000256" key="9">
    <source>
        <dbReference type="ARBA" id="ARBA00023159"/>
    </source>
</evidence>
<evidence type="ECO:0000256" key="2">
    <source>
        <dbReference type="ARBA" id="ARBA00004496"/>
    </source>
</evidence>
<dbReference type="GO" id="GO:0003677">
    <property type="term" value="F:DNA binding"/>
    <property type="evidence" value="ECO:0007669"/>
    <property type="project" value="UniProtKB-KW"/>
</dbReference>
<dbReference type="AlphaFoldDB" id="A0A8C9ARN3"/>
<dbReference type="GO" id="GO:0090140">
    <property type="term" value="P:regulation of mitochondrial fission"/>
    <property type="evidence" value="ECO:0007669"/>
    <property type="project" value="Ensembl"/>
</dbReference>
<evidence type="ECO:0000313" key="17">
    <source>
        <dbReference type="Ensembl" id="ENSPSMP00000034570.1"/>
    </source>
</evidence>
<dbReference type="FunFam" id="3.30.505.10:FF:000003">
    <property type="entry name" value="Signal transducer and activator of transcription"/>
    <property type="match status" value="1"/>
</dbReference>
<dbReference type="SUPFAM" id="SSF49417">
    <property type="entry name" value="p53-like transcription factors"/>
    <property type="match status" value="1"/>
</dbReference>
<feature type="domain" description="SH2" evidence="16">
    <location>
        <begin position="572"/>
        <end position="710"/>
    </location>
</feature>
<dbReference type="GO" id="GO:0051607">
    <property type="term" value="P:defense response to virus"/>
    <property type="evidence" value="ECO:0007669"/>
    <property type="project" value="Ensembl"/>
</dbReference>
<comment type="function">
    <text evidence="12">Signal transducer and activator of transcription that mediates signaling by type I interferons (IFN-alpha and IFN-beta). Following type I IFN binding to cell surface receptors, Jak kinases (TYK2 and JAK1) are activated, leading to tyrosine phosphorylation of STAT1 and STAT2. The phosphorylated STATs dimerize, associate with IRF9/ISGF3G to form a complex termed ISGF3 transcription factor, that enters the nucleus. ISGF3 binds to the IFN stimulated response element (ISRE) to activate the transcription of interferon stimulated genes, which drive the cell in an antiviral state. In addition, also has a negative feedback regulatory role in the type I interferon signaling by recruiting USP18 to the type I IFN receptor subunit IFNAR2 thereby mitigating the response to type I IFNs. Acts as a regulator of mitochondrial fission by modulating the phosphorylation of DNM1L at 'Ser-616' and 'Ser-637' which activate and inactivate the GTPase activity of DNM1L respectively.</text>
</comment>
<dbReference type="Gene3D" id="1.10.532.10">
    <property type="entry name" value="STAT transcription factor, N-terminal domain"/>
    <property type="match status" value="1"/>
</dbReference>
<evidence type="ECO:0000256" key="7">
    <source>
        <dbReference type="ARBA" id="ARBA00023015"/>
    </source>
</evidence>
<comment type="subcellular location">
    <subcellularLocation>
        <location evidence="2 14">Cytoplasm</location>
    </subcellularLocation>
    <subcellularLocation>
        <location evidence="1 14">Nucleus</location>
    </subcellularLocation>
</comment>
<dbReference type="GO" id="GO:0060337">
    <property type="term" value="P:type I interferon-mediated signaling pathway"/>
    <property type="evidence" value="ECO:0007669"/>
    <property type="project" value="Ensembl"/>
</dbReference>
<dbReference type="InterPro" id="IPR013800">
    <property type="entry name" value="STAT_TF_alpha"/>
</dbReference>
<evidence type="ECO:0000256" key="6">
    <source>
        <dbReference type="ARBA" id="ARBA00022999"/>
    </source>
</evidence>
<keyword evidence="11 14" id="KW-0539">Nucleus</keyword>
<evidence type="ECO:0000256" key="12">
    <source>
        <dbReference type="ARBA" id="ARBA00059097"/>
    </source>
</evidence>
<evidence type="ECO:0000256" key="4">
    <source>
        <dbReference type="ARBA" id="ARBA00022490"/>
    </source>
</evidence>
<keyword evidence="8 14" id="KW-0238">DNA-binding</keyword>
<evidence type="ECO:0000256" key="14">
    <source>
        <dbReference type="RuleBase" id="RU046415"/>
    </source>
</evidence>
<dbReference type="GO" id="GO:0060339">
    <property type="term" value="P:negative regulation of type I interferon-mediated signaling pathway"/>
    <property type="evidence" value="ECO:0007669"/>
    <property type="project" value="Ensembl"/>
</dbReference>
<dbReference type="FunFam" id="1.20.1050.20:FF:000001">
    <property type="entry name" value="Signal transducer and activator of transcription"/>
    <property type="match status" value="1"/>
</dbReference>
<keyword evidence="5 14" id="KW-0597">Phosphoprotein</keyword>
<dbReference type="Pfam" id="PF02865">
    <property type="entry name" value="STAT_int"/>
    <property type="match status" value="1"/>
</dbReference>
<keyword evidence="7 14" id="KW-0805">Transcription regulation</keyword>
<dbReference type="GO" id="GO:0005829">
    <property type="term" value="C:cytosol"/>
    <property type="evidence" value="ECO:0007669"/>
    <property type="project" value="Ensembl"/>
</dbReference>
<dbReference type="GO" id="GO:0045944">
    <property type="term" value="P:positive regulation of transcription by RNA polymerase II"/>
    <property type="evidence" value="ECO:0007669"/>
    <property type="project" value="Ensembl"/>
</dbReference>
<keyword evidence="15" id="KW-0175">Coiled coil</keyword>
<dbReference type="InterPro" id="IPR015988">
    <property type="entry name" value="STAT_TF_CC"/>
</dbReference>
<evidence type="ECO:0000256" key="10">
    <source>
        <dbReference type="ARBA" id="ARBA00023163"/>
    </source>
</evidence>
<dbReference type="FunFam" id="2.60.40.630:FF:000004">
    <property type="entry name" value="Signal transducer and activator of transcription"/>
    <property type="match status" value="1"/>
</dbReference>
<dbReference type="InterPro" id="IPR022756">
    <property type="entry name" value="STAT2_C"/>
</dbReference>
<evidence type="ECO:0000256" key="5">
    <source>
        <dbReference type="ARBA" id="ARBA00022553"/>
    </source>
</evidence>
<dbReference type="InterPro" id="IPR013801">
    <property type="entry name" value="STAT_TF_DNA-bd"/>
</dbReference>
<dbReference type="InterPro" id="IPR008967">
    <property type="entry name" value="p53-like_TF_DNA-bd_sf"/>
</dbReference>
<feature type="coiled-coil region" evidence="15">
    <location>
        <begin position="149"/>
        <end position="219"/>
    </location>
</feature>
<dbReference type="Pfam" id="PF12188">
    <property type="entry name" value="STAT2_C"/>
    <property type="match status" value="1"/>
</dbReference>
<dbReference type="GO" id="GO:0007259">
    <property type="term" value="P:cell surface receptor signaling pathway via JAK-STAT"/>
    <property type="evidence" value="ECO:0007669"/>
    <property type="project" value="Ensembl"/>
</dbReference>
<dbReference type="SUPFAM" id="SSF47655">
    <property type="entry name" value="STAT"/>
    <property type="match status" value="1"/>
</dbReference>
<dbReference type="Gene3D" id="1.20.1050.20">
    <property type="entry name" value="STAT transcription factor, all-alpha domain"/>
    <property type="match status" value="1"/>
</dbReference>
<dbReference type="Pfam" id="PF02864">
    <property type="entry name" value="STAT_bind"/>
    <property type="match status" value="1"/>
</dbReference>
<reference evidence="17" key="2">
    <citation type="submission" date="2025-09" db="UniProtKB">
        <authorList>
            <consortium name="Ensembl"/>
        </authorList>
    </citation>
    <scope>IDENTIFICATION</scope>
</reference>
<dbReference type="InterPro" id="IPR036535">
    <property type="entry name" value="STAT_N_sf"/>
</dbReference>
<dbReference type="PROSITE" id="PS50001">
    <property type="entry name" value="SH2"/>
    <property type="match status" value="1"/>
</dbReference>
<proteinExistence type="inferred from homology"/>
<protein>
    <recommendedName>
        <fullName evidence="14">Signal transducer and activator of transcription</fullName>
    </recommendedName>
</protein>
<dbReference type="GO" id="GO:0042802">
    <property type="term" value="F:identical protein binding"/>
    <property type="evidence" value="ECO:0007669"/>
    <property type="project" value="Ensembl"/>
</dbReference>
<dbReference type="InterPro" id="IPR048988">
    <property type="entry name" value="STAT_linker"/>
</dbReference>
<dbReference type="InterPro" id="IPR035854">
    <property type="entry name" value="STAT2_SH2"/>
</dbReference>
<name>A0A8C9ARN3_PROSS</name>
<dbReference type="GO" id="GO:0000981">
    <property type="term" value="F:DNA-binding transcription factor activity, RNA polymerase II-specific"/>
    <property type="evidence" value="ECO:0007669"/>
    <property type="project" value="Ensembl"/>
</dbReference>
<dbReference type="Gene3D" id="2.60.40.630">
    <property type="entry name" value="STAT transcription factor, DNA-binding domain"/>
    <property type="match status" value="1"/>
</dbReference>
<dbReference type="PANTHER" id="PTHR11801">
    <property type="entry name" value="SIGNAL TRANSDUCER AND ACTIVATOR OF TRANSCRIPTION"/>
    <property type="match status" value="1"/>
</dbReference>
<evidence type="ECO:0000256" key="8">
    <source>
        <dbReference type="ARBA" id="ARBA00023125"/>
    </source>
</evidence>
<evidence type="ECO:0000313" key="18">
    <source>
        <dbReference type="Proteomes" id="UP000694414"/>
    </source>
</evidence>
<keyword evidence="6 13" id="KW-0727">SH2 domain</keyword>
<dbReference type="GeneTree" id="ENSGT01050000244905"/>
<dbReference type="FunFam" id="1.10.238.10:FF:000012">
    <property type="entry name" value="Signal transducer and activator of transcription"/>
    <property type="match status" value="1"/>
</dbReference>
<organism evidence="17 18">
    <name type="scientific">Prolemur simus</name>
    <name type="common">Greater bamboo lemur</name>
    <name type="synonym">Hapalemur simus</name>
    <dbReference type="NCBI Taxonomy" id="1328070"/>
    <lineage>
        <taxon>Eukaryota</taxon>
        <taxon>Metazoa</taxon>
        <taxon>Chordata</taxon>
        <taxon>Craniata</taxon>
        <taxon>Vertebrata</taxon>
        <taxon>Euteleostomi</taxon>
        <taxon>Mammalia</taxon>
        <taxon>Eutheria</taxon>
        <taxon>Euarchontoglires</taxon>
        <taxon>Primates</taxon>
        <taxon>Strepsirrhini</taxon>
        <taxon>Lemuriformes</taxon>
        <taxon>Lemuridae</taxon>
        <taxon>Prolemur</taxon>
    </lineage>
</organism>
<evidence type="ECO:0000256" key="1">
    <source>
        <dbReference type="ARBA" id="ARBA00004123"/>
    </source>
</evidence>
<evidence type="ECO:0000256" key="13">
    <source>
        <dbReference type="PROSITE-ProRule" id="PRU00191"/>
    </source>
</evidence>
<dbReference type="Ensembl" id="ENSPSMT00000039854.1">
    <property type="protein sequence ID" value="ENSPSMP00000034570.1"/>
    <property type="gene ID" value="ENSPSMG00000023810.1"/>
</dbReference>
<keyword evidence="9 14" id="KW-0010">Activator</keyword>